<dbReference type="InterPro" id="IPR050471">
    <property type="entry name" value="AB_hydrolase"/>
</dbReference>
<dbReference type="PANTHER" id="PTHR43433:SF5">
    <property type="entry name" value="AB HYDROLASE-1 DOMAIN-CONTAINING PROTEIN"/>
    <property type="match status" value="1"/>
</dbReference>
<evidence type="ECO:0000259" key="1">
    <source>
        <dbReference type="Pfam" id="PF12697"/>
    </source>
</evidence>
<organism evidence="2 3">
    <name type="scientific">Conyzicola lurida</name>
    <dbReference type="NCBI Taxonomy" id="1172621"/>
    <lineage>
        <taxon>Bacteria</taxon>
        <taxon>Bacillati</taxon>
        <taxon>Actinomycetota</taxon>
        <taxon>Actinomycetes</taxon>
        <taxon>Micrococcales</taxon>
        <taxon>Microbacteriaceae</taxon>
        <taxon>Conyzicola</taxon>
    </lineage>
</organism>
<gene>
    <name evidence="2" type="ORF">HD599_002482</name>
</gene>
<protein>
    <submittedName>
        <fullName evidence="2">Pimeloyl-ACP methyl ester carboxylesterase</fullName>
    </submittedName>
</protein>
<dbReference type="InterPro" id="IPR000073">
    <property type="entry name" value="AB_hydrolase_1"/>
</dbReference>
<evidence type="ECO:0000313" key="3">
    <source>
        <dbReference type="Proteomes" id="UP000536685"/>
    </source>
</evidence>
<dbReference type="Proteomes" id="UP000536685">
    <property type="component" value="Unassembled WGS sequence"/>
</dbReference>
<dbReference type="GO" id="GO:0003824">
    <property type="term" value="F:catalytic activity"/>
    <property type="evidence" value="ECO:0007669"/>
    <property type="project" value="UniProtKB-ARBA"/>
</dbReference>
<dbReference type="EMBL" id="JACHMJ010000001">
    <property type="protein sequence ID" value="MBB5844159.1"/>
    <property type="molecule type" value="Genomic_DNA"/>
</dbReference>
<accession>A0A841ARV7</accession>
<proteinExistence type="predicted"/>
<dbReference type="InterPro" id="IPR029058">
    <property type="entry name" value="AB_hydrolase_fold"/>
</dbReference>
<dbReference type="PANTHER" id="PTHR43433">
    <property type="entry name" value="HYDROLASE, ALPHA/BETA FOLD FAMILY PROTEIN"/>
    <property type="match status" value="1"/>
</dbReference>
<dbReference type="PRINTS" id="PR00111">
    <property type="entry name" value="ABHYDROLASE"/>
</dbReference>
<evidence type="ECO:0000313" key="2">
    <source>
        <dbReference type="EMBL" id="MBB5844159.1"/>
    </source>
</evidence>
<keyword evidence="3" id="KW-1185">Reference proteome</keyword>
<reference evidence="2 3" key="1">
    <citation type="submission" date="2020-08" db="EMBL/GenBank/DDBJ databases">
        <title>Sequencing the genomes of 1000 actinobacteria strains.</title>
        <authorList>
            <person name="Klenk H.-P."/>
        </authorList>
    </citation>
    <scope>NUCLEOTIDE SEQUENCE [LARGE SCALE GENOMIC DNA]</scope>
    <source>
        <strain evidence="2 3">DSM 105784</strain>
    </source>
</reference>
<dbReference type="RefSeq" id="WP_184238045.1">
    <property type="nucleotide sequence ID" value="NZ_JACHMJ010000001.1"/>
</dbReference>
<sequence>MTMTTVRGTPIYHEIHGAGEPVLLLHGGFCSIEMMRPQLEALSGDYTVYAPERPGHGRSPDRAGPMGYAESVADTIAYLDEVGLADAHIVGFSDGAIIGLLVALQHPRRIRSLVSISGNLDPAGFVASSGEAEKNEGADVAADPDRARQWYDELSPDGPEHADVVMEKLTRLWTTEPAIAPADLARVESPTLIMAGDHDVIRLDHSALMAESIPGAQLCIVPGAGHGLLDERPGFVTFAVREFLAGLRA</sequence>
<dbReference type="Pfam" id="PF12697">
    <property type="entry name" value="Abhydrolase_6"/>
    <property type="match status" value="1"/>
</dbReference>
<name>A0A841ARV7_9MICO</name>
<comment type="caution">
    <text evidence="2">The sequence shown here is derived from an EMBL/GenBank/DDBJ whole genome shotgun (WGS) entry which is preliminary data.</text>
</comment>
<feature type="domain" description="AB hydrolase-1" evidence="1">
    <location>
        <begin position="22"/>
        <end position="235"/>
    </location>
</feature>
<dbReference type="AlphaFoldDB" id="A0A841ARV7"/>
<dbReference type="Gene3D" id="3.40.50.1820">
    <property type="entry name" value="alpha/beta hydrolase"/>
    <property type="match status" value="1"/>
</dbReference>
<dbReference type="SUPFAM" id="SSF53474">
    <property type="entry name" value="alpha/beta-Hydrolases"/>
    <property type="match status" value="1"/>
</dbReference>